<dbReference type="InterPro" id="IPR008972">
    <property type="entry name" value="Cupredoxin"/>
</dbReference>
<dbReference type="InterPro" id="IPR002355">
    <property type="entry name" value="Cu_oxidase_Cu_BS"/>
</dbReference>
<keyword evidence="4" id="KW-0732">Signal</keyword>
<dbReference type="PANTHER" id="PTHR11709">
    <property type="entry name" value="MULTI-COPPER OXIDASE"/>
    <property type="match status" value="1"/>
</dbReference>
<reference evidence="9" key="1">
    <citation type="submission" date="2017-02" db="EMBL/GenBank/DDBJ databases">
        <authorList>
            <person name="Varghese N."/>
            <person name="Submissions S."/>
        </authorList>
    </citation>
    <scope>NUCLEOTIDE SEQUENCE [LARGE SCALE GENOMIC DNA]</scope>
    <source>
        <strain evidence="9">ATCC 700200</strain>
    </source>
</reference>
<dbReference type="SUPFAM" id="SSF49503">
    <property type="entry name" value="Cupredoxins"/>
    <property type="match status" value="3"/>
</dbReference>
<feature type="domain" description="Plastocyanin-like" evidence="5">
    <location>
        <begin position="162"/>
        <end position="319"/>
    </location>
</feature>
<dbReference type="Proteomes" id="UP000190774">
    <property type="component" value="Unassembled WGS sequence"/>
</dbReference>
<dbReference type="CDD" id="cd13896">
    <property type="entry name" value="CuRO_3_CopA"/>
    <property type="match status" value="1"/>
</dbReference>
<evidence type="ECO:0000256" key="4">
    <source>
        <dbReference type="SAM" id="SignalP"/>
    </source>
</evidence>
<dbReference type="InterPro" id="IPR034282">
    <property type="entry name" value="CuRO_2_CopA"/>
</dbReference>
<feature type="chain" id="PRO_5012752614" evidence="4">
    <location>
        <begin position="18"/>
        <end position="716"/>
    </location>
</feature>
<evidence type="ECO:0000256" key="2">
    <source>
        <dbReference type="ARBA" id="ARBA00023002"/>
    </source>
</evidence>
<dbReference type="AlphaFoldDB" id="A0A1T4YCK1"/>
<accession>A0A1T4YCK1</accession>
<dbReference type="GO" id="GO:0051301">
    <property type="term" value="P:cell division"/>
    <property type="evidence" value="ECO:0007669"/>
    <property type="project" value="UniProtKB-KW"/>
</dbReference>
<evidence type="ECO:0000256" key="3">
    <source>
        <dbReference type="ARBA" id="ARBA00023008"/>
    </source>
</evidence>
<proteinExistence type="predicted"/>
<evidence type="ECO:0000259" key="5">
    <source>
        <dbReference type="Pfam" id="PF00394"/>
    </source>
</evidence>
<dbReference type="PROSITE" id="PS00080">
    <property type="entry name" value="MULTICOPPER_OXIDASE2"/>
    <property type="match status" value="1"/>
</dbReference>
<dbReference type="RefSeq" id="WP_176159457.1">
    <property type="nucleotide sequence ID" value="NZ_FUYE01000009.1"/>
</dbReference>
<dbReference type="EMBL" id="FUYE01000009">
    <property type="protein sequence ID" value="SKA99562.1"/>
    <property type="molecule type" value="Genomic_DNA"/>
</dbReference>
<gene>
    <name evidence="8" type="ORF">SAMN02745166_02971</name>
</gene>
<evidence type="ECO:0000313" key="8">
    <source>
        <dbReference type="EMBL" id="SKA99562.1"/>
    </source>
</evidence>
<evidence type="ECO:0000313" key="9">
    <source>
        <dbReference type="Proteomes" id="UP000190774"/>
    </source>
</evidence>
<dbReference type="InterPro" id="IPR011706">
    <property type="entry name" value="Cu-oxidase_C"/>
</dbReference>
<dbReference type="PROSITE" id="PS51257">
    <property type="entry name" value="PROKAR_LIPOPROTEIN"/>
    <property type="match status" value="1"/>
</dbReference>
<name>A0A1T4YCK1_9BACT</name>
<keyword evidence="1" id="KW-0479">Metal-binding</keyword>
<evidence type="ECO:0000259" key="6">
    <source>
        <dbReference type="Pfam" id="PF07731"/>
    </source>
</evidence>
<dbReference type="CDD" id="cd13874">
    <property type="entry name" value="CuRO_2_CopA"/>
    <property type="match status" value="1"/>
</dbReference>
<keyword evidence="8" id="KW-0946">Virion</keyword>
<dbReference type="PANTHER" id="PTHR11709:SF394">
    <property type="entry name" value="FI03373P-RELATED"/>
    <property type="match status" value="1"/>
</dbReference>
<keyword evidence="9" id="KW-1185">Reference proteome</keyword>
<sequence length="716" mass="80480">MKHLLLSALWLPVAALACDDCKLKAARTPTGPLVEYDLYIAAQTVSPAGKPVRGLTINGGIPGPTLRFHEGDFARIRVHNQLKDEETSTHWHGLLLPNEMDGVPHVTTAPIRPGQTHVFEFELKHSGTYWYHSHTHLQEQSGVYGSIVVTPRGGEPAQADREQVLLFSDWTNINPHEVQRMLMRGTDYFGLMRSNSQSILGAAQQGMLKDYFSREWSRMMPMDVSDVGYHAFLVNGQRQTEITGRPGERVRLRLINASAATYFYLQSSTGPLTIVAADGPPVQPVKVDRLFMAIAETYDVIITIPREGRYELRATTQDGSGRVSAFMGSGELHAATDPPRPNLYQMDEMLNLALEEQEDDPRASLRLPRPGSPYRVLKATHDTTLPAKLPRRKITLRLTGDMNRYIWSFNGKTVTEEPYIPIKKGEVIELELVNDTMMHHPIHLHGHFFRLLMGQGARSPLKHTVDVPPMSKRIVEFEANEEKDWMFHCHILYHMMSGMARVFRYEDTGSDAGTLARKVQTAQDHGIANDHRLATAASGHANHQGGGLGEHAHDMAYVWGSASLQSHMSEGLLTWMNPKNDLLLGWEVGWVGVDKTQYEIDALYQRYFNPNFQAFAGARFTNDPDAEDRAVIGFNYRLPLMAWATLSLDSEGDARITLAKRFQLTPRLGVFGRVEYDTGTRWEWTAGADYTLTRHTSLITQYHSEFGLGAGVLIRF</sequence>
<evidence type="ECO:0000259" key="7">
    <source>
        <dbReference type="Pfam" id="PF07732"/>
    </source>
</evidence>
<dbReference type="GO" id="GO:0016491">
    <property type="term" value="F:oxidoreductase activity"/>
    <property type="evidence" value="ECO:0007669"/>
    <property type="project" value="UniProtKB-KW"/>
</dbReference>
<dbReference type="Gene3D" id="2.60.40.420">
    <property type="entry name" value="Cupredoxins - blue copper proteins"/>
    <property type="match status" value="3"/>
</dbReference>
<evidence type="ECO:0000256" key="1">
    <source>
        <dbReference type="ARBA" id="ARBA00022723"/>
    </source>
</evidence>
<dbReference type="InterPro" id="IPR011707">
    <property type="entry name" value="Cu-oxidase-like_N"/>
</dbReference>
<organism evidence="8 9">
    <name type="scientific">Prosthecobacter debontii</name>
    <dbReference type="NCBI Taxonomy" id="48467"/>
    <lineage>
        <taxon>Bacteria</taxon>
        <taxon>Pseudomonadati</taxon>
        <taxon>Verrucomicrobiota</taxon>
        <taxon>Verrucomicrobiia</taxon>
        <taxon>Verrucomicrobiales</taxon>
        <taxon>Verrucomicrobiaceae</taxon>
        <taxon>Prosthecobacter</taxon>
    </lineage>
</organism>
<keyword evidence="8" id="KW-0131">Cell cycle</keyword>
<dbReference type="Pfam" id="PF07731">
    <property type="entry name" value="Cu-oxidase_2"/>
    <property type="match status" value="1"/>
</dbReference>
<keyword evidence="2" id="KW-0560">Oxidoreductase</keyword>
<keyword evidence="3" id="KW-0186">Copper</keyword>
<feature type="domain" description="Plastocyanin-like" evidence="7">
    <location>
        <begin position="42"/>
        <end position="152"/>
    </location>
</feature>
<feature type="domain" description="Plastocyanin-like" evidence="6">
    <location>
        <begin position="391"/>
        <end position="506"/>
    </location>
</feature>
<dbReference type="Pfam" id="PF00394">
    <property type="entry name" value="Cu-oxidase"/>
    <property type="match status" value="1"/>
</dbReference>
<dbReference type="GO" id="GO:0005507">
    <property type="term" value="F:copper ion binding"/>
    <property type="evidence" value="ECO:0007669"/>
    <property type="project" value="InterPro"/>
</dbReference>
<protein>
    <submittedName>
        <fullName evidence="8">Multicopper oxidase with three cupredoxin domains (Includes cell division protein FtsP and spore coat protein CotA)</fullName>
    </submittedName>
</protein>
<dbReference type="InterPro" id="IPR045087">
    <property type="entry name" value="Cu-oxidase_fam"/>
</dbReference>
<keyword evidence="8" id="KW-0167">Capsid protein</keyword>
<dbReference type="InterPro" id="IPR001117">
    <property type="entry name" value="Cu-oxidase_2nd"/>
</dbReference>
<dbReference type="InterPro" id="IPR034279">
    <property type="entry name" value="CuRO_3_CopA"/>
</dbReference>
<feature type="signal peptide" evidence="4">
    <location>
        <begin position="1"/>
        <end position="17"/>
    </location>
</feature>
<keyword evidence="8" id="KW-0132">Cell division</keyword>
<dbReference type="Pfam" id="PF07732">
    <property type="entry name" value="Cu-oxidase_3"/>
    <property type="match status" value="1"/>
</dbReference>
<dbReference type="STRING" id="48467.SAMN02745166_02971"/>